<evidence type="ECO:0000256" key="2">
    <source>
        <dbReference type="ARBA" id="ARBA00008520"/>
    </source>
</evidence>
<reference evidence="4 5" key="1">
    <citation type="submission" date="2019-06" db="EMBL/GenBank/DDBJ databases">
        <title>Genome analyses of bacteria isolated from kimchi.</title>
        <authorList>
            <person name="Lee S."/>
            <person name="Ahn S."/>
            <person name="Roh S."/>
        </authorList>
    </citation>
    <scope>NUCLEOTIDE SEQUENCE [LARGE SCALE GENOMIC DNA]</scope>
    <source>
        <strain evidence="4 5">CBA4606</strain>
    </source>
</reference>
<dbReference type="SUPFAM" id="SSF53850">
    <property type="entry name" value="Periplasmic binding protein-like II"/>
    <property type="match status" value="1"/>
</dbReference>
<keyword evidence="3" id="KW-1133">Transmembrane helix</keyword>
<evidence type="ECO:0000256" key="1">
    <source>
        <dbReference type="ARBA" id="ARBA00004418"/>
    </source>
</evidence>
<dbReference type="Gene3D" id="3.40.190.10">
    <property type="entry name" value="Periplasmic binding protein-like II"/>
    <property type="match status" value="2"/>
</dbReference>
<dbReference type="OrthoDB" id="9804061at2"/>
<protein>
    <submittedName>
        <fullName evidence="4">Sugar ABC transporter substrate-binding protein</fullName>
    </submittedName>
</protein>
<comment type="subcellular location">
    <subcellularLocation>
        <location evidence="1">Periplasm</location>
    </subcellularLocation>
</comment>
<dbReference type="CDD" id="cd13585">
    <property type="entry name" value="PBP2_TMBP_like"/>
    <property type="match status" value="1"/>
</dbReference>
<dbReference type="EMBL" id="CP042382">
    <property type="protein sequence ID" value="QEA38872.1"/>
    <property type="molecule type" value="Genomic_DNA"/>
</dbReference>
<dbReference type="Proteomes" id="UP000321272">
    <property type="component" value="Chromosome"/>
</dbReference>
<dbReference type="PANTHER" id="PTHR43649:SF12">
    <property type="entry name" value="DIACETYLCHITOBIOSE BINDING PROTEIN DASA"/>
    <property type="match status" value="1"/>
</dbReference>
<dbReference type="KEGG" id="paur:FGL86_07145"/>
<dbReference type="Pfam" id="PF01547">
    <property type="entry name" value="SBP_bac_1"/>
    <property type="match status" value="1"/>
</dbReference>
<keyword evidence="5" id="KW-1185">Reference proteome</keyword>
<dbReference type="GO" id="GO:0042597">
    <property type="term" value="C:periplasmic space"/>
    <property type="evidence" value="ECO:0007669"/>
    <property type="project" value="UniProtKB-SubCell"/>
</dbReference>
<evidence type="ECO:0000256" key="3">
    <source>
        <dbReference type="SAM" id="Phobius"/>
    </source>
</evidence>
<dbReference type="InterPro" id="IPR006059">
    <property type="entry name" value="SBP"/>
</dbReference>
<organism evidence="4 5">
    <name type="scientific">Pistricoccus aurantiacus</name>
    <dbReference type="NCBI Taxonomy" id="1883414"/>
    <lineage>
        <taxon>Bacteria</taxon>
        <taxon>Pseudomonadati</taxon>
        <taxon>Pseudomonadota</taxon>
        <taxon>Gammaproteobacteria</taxon>
        <taxon>Oceanospirillales</taxon>
        <taxon>Halomonadaceae</taxon>
        <taxon>Pistricoccus</taxon>
    </lineage>
</organism>
<feature type="transmembrane region" description="Helical" evidence="3">
    <location>
        <begin position="12"/>
        <end position="29"/>
    </location>
</feature>
<dbReference type="InterPro" id="IPR050490">
    <property type="entry name" value="Bact_solute-bd_prot1"/>
</dbReference>
<name>A0A5B8SNX8_9GAMM</name>
<evidence type="ECO:0000313" key="4">
    <source>
        <dbReference type="EMBL" id="QEA38872.1"/>
    </source>
</evidence>
<keyword evidence="3" id="KW-0472">Membrane</keyword>
<gene>
    <name evidence="4" type="ORF">FGL86_07145</name>
</gene>
<accession>A0A5B8SNX8</accession>
<proteinExistence type="inferred from homology"/>
<evidence type="ECO:0000313" key="5">
    <source>
        <dbReference type="Proteomes" id="UP000321272"/>
    </source>
</evidence>
<dbReference type="PANTHER" id="PTHR43649">
    <property type="entry name" value="ARABINOSE-BINDING PROTEIN-RELATED"/>
    <property type="match status" value="1"/>
</dbReference>
<dbReference type="AlphaFoldDB" id="A0A5B8SNX8"/>
<keyword evidence="3" id="KW-0812">Transmembrane</keyword>
<comment type="similarity">
    <text evidence="2">Belongs to the bacterial solute-binding protein 1 family.</text>
</comment>
<sequence length="446" mass="48878">MRIGGVVKIRKILIDASFLLLVVAIPAGAQTTLTIATVDNPDMERMQRLSDSFVSDNPDIELEWVVLDENMLRQRVVTDIATGGGRFDIVTIGLYEAPIWAERGWLSPLDTLSADYEIDDLLSPIRNALTFDGELYAAPFYGESSFTMYRTDLFENADLEMPDAPTWDFIRTAASTISEQNDDVYGICLRGKPGWGENIALITAMAVSYGARWFDMNWKPQFDSEAWGSTVNDYVKLMSDFGPPDAASKDYSDMLALFQEGKCAIWIDATVAASAISDPEASTVADKVGFALAPDRGLGKRSNWLWAWALAVSKGSEHLEAAKNFVAWATSRQYAETVAEKVGWANVPPGTRKSLYENSDYLDAAPFAGMVLSSIESADTAHPTVEEVPYSGIQYVAIPEFPAMATAVGTQFSQALSGEISTGEALKNAQWVTGKVIERARFITDK</sequence>